<dbReference type="InterPro" id="IPR025646">
    <property type="entry name" value="DUF4350"/>
</dbReference>
<gene>
    <name evidence="4" type="ORF">Sru01_03630</name>
</gene>
<accession>A0A919QWH2</accession>
<feature type="compositionally biased region" description="Low complexity" evidence="1">
    <location>
        <begin position="11"/>
        <end position="25"/>
    </location>
</feature>
<evidence type="ECO:0000313" key="4">
    <source>
        <dbReference type="EMBL" id="GII75381.1"/>
    </source>
</evidence>
<sequence>MTLTATPPPAGAGTTAPGTSTSPTAATLWRRGRGVLAAALLVLVVAALTVLATGTNAPGAPLDPRDATPDGGRALAEILGDRGVRVERVSGIEEIMRLDGPDTQILLTDTSHLSTSDVTRLVQGRSDLLIAGPVAALSRLAPEARPKAQAVARSREPGCALPAAVRAGSVYLGGIAFTTPRGAVGCYPSDDGPTLVRTTGARTVTVTGDNGFMSNRRLAEDGNAALAINLAGAKPVLAWVVEPDREQGGTGTPGSGRATLGELIPAQVPWAVVQLGVALLLAALWRGRRLGPVVAERLPVAVRAAETVEGRGRLYRARRARDRAAATLRAATAARIAPRLGLAGDAGPDSIIAATALRTGQDPRWVHSVMYGPTPADDAGLVALAGHLDTLERQVREP</sequence>
<evidence type="ECO:0000256" key="1">
    <source>
        <dbReference type="SAM" id="MobiDB-lite"/>
    </source>
</evidence>
<feature type="region of interest" description="Disordered" evidence="1">
    <location>
        <begin position="1"/>
        <end position="25"/>
    </location>
</feature>
<evidence type="ECO:0000256" key="2">
    <source>
        <dbReference type="SAM" id="Phobius"/>
    </source>
</evidence>
<name>A0A919QWH2_9ACTN</name>
<organism evidence="4 5">
    <name type="scientific">Sphaerisporangium rufum</name>
    <dbReference type="NCBI Taxonomy" id="1381558"/>
    <lineage>
        <taxon>Bacteria</taxon>
        <taxon>Bacillati</taxon>
        <taxon>Actinomycetota</taxon>
        <taxon>Actinomycetes</taxon>
        <taxon>Streptosporangiales</taxon>
        <taxon>Streptosporangiaceae</taxon>
        <taxon>Sphaerisporangium</taxon>
    </lineage>
</organism>
<dbReference type="EMBL" id="BOOU01000004">
    <property type="protein sequence ID" value="GII75381.1"/>
    <property type="molecule type" value="Genomic_DNA"/>
</dbReference>
<protein>
    <recommendedName>
        <fullName evidence="3">DUF4350 domain-containing protein</fullName>
    </recommendedName>
</protein>
<evidence type="ECO:0000313" key="5">
    <source>
        <dbReference type="Proteomes" id="UP000655287"/>
    </source>
</evidence>
<keyword evidence="5" id="KW-1185">Reference proteome</keyword>
<dbReference type="Proteomes" id="UP000655287">
    <property type="component" value="Unassembled WGS sequence"/>
</dbReference>
<feature type="compositionally biased region" description="Pro residues" evidence="1">
    <location>
        <begin position="1"/>
        <end position="10"/>
    </location>
</feature>
<dbReference type="RefSeq" id="WP_203982046.1">
    <property type="nucleotide sequence ID" value="NZ_BOOU01000004.1"/>
</dbReference>
<dbReference type="AlphaFoldDB" id="A0A919QWH2"/>
<proteinExistence type="predicted"/>
<feature type="transmembrane region" description="Helical" evidence="2">
    <location>
        <begin position="35"/>
        <end position="54"/>
    </location>
</feature>
<dbReference type="Pfam" id="PF14258">
    <property type="entry name" value="DUF4350"/>
    <property type="match status" value="1"/>
</dbReference>
<keyword evidence="2" id="KW-1133">Transmembrane helix</keyword>
<evidence type="ECO:0000259" key="3">
    <source>
        <dbReference type="Pfam" id="PF14258"/>
    </source>
</evidence>
<reference evidence="4" key="1">
    <citation type="submission" date="2021-01" db="EMBL/GenBank/DDBJ databases">
        <title>Whole genome shotgun sequence of Sphaerisporangium rufum NBRC 109079.</title>
        <authorList>
            <person name="Komaki H."/>
            <person name="Tamura T."/>
        </authorList>
    </citation>
    <scope>NUCLEOTIDE SEQUENCE</scope>
    <source>
        <strain evidence="4">NBRC 109079</strain>
    </source>
</reference>
<comment type="caution">
    <text evidence="4">The sequence shown here is derived from an EMBL/GenBank/DDBJ whole genome shotgun (WGS) entry which is preliminary data.</text>
</comment>
<feature type="domain" description="DUF4350" evidence="3">
    <location>
        <begin position="65"/>
        <end position="230"/>
    </location>
</feature>
<keyword evidence="2" id="KW-0812">Transmembrane</keyword>
<keyword evidence="2" id="KW-0472">Membrane</keyword>